<comment type="caution">
    <text evidence="2">The sequence shown here is derived from an EMBL/GenBank/DDBJ whole genome shotgun (WGS) entry which is preliminary data.</text>
</comment>
<sequence>MVSLLPTTRPPRCPAGPCPHRWHRRHRTMGQTQLCQPGRRAGVPCVDPMPDAMHTDD</sequence>
<protein>
    <submittedName>
        <fullName evidence="2">Uncharacterized protein</fullName>
    </submittedName>
</protein>
<keyword evidence="3" id="KW-1185">Reference proteome</keyword>
<reference evidence="2" key="1">
    <citation type="submission" date="2023-06" db="EMBL/GenBank/DDBJ databases">
        <title>Genome-scale phylogeny and comparative genomics of the fungal order Sordariales.</title>
        <authorList>
            <consortium name="Lawrence Berkeley National Laboratory"/>
            <person name="Hensen N."/>
            <person name="Bonometti L."/>
            <person name="Westerberg I."/>
            <person name="Brannstrom I.O."/>
            <person name="Guillou S."/>
            <person name="Cros-Aarteil S."/>
            <person name="Calhoun S."/>
            <person name="Haridas S."/>
            <person name="Kuo A."/>
            <person name="Mondo S."/>
            <person name="Pangilinan J."/>
            <person name="Riley R."/>
            <person name="LaButti K."/>
            <person name="Andreopoulos B."/>
            <person name="Lipzen A."/>
            <person name="Chen C."/>
            <person name="Yanf M."/>
            <person name="Daum C."/>
            <person name="Ng V."/>
            <person name="Clum A."/>
            <person name="Steindorff A."/>
            <person name="Ohm R."/>
            <person name="Martin F."/>
            <person name="Silar P."/>
            <person name="Natvig D."/>
            <person name="Lalanne C."/>
            <person name="Gautier V."/>
            <person name="Ament-velasquez S.L."/>
            <person name="Kruys A."/>
            <person name="Hutchinson M.I."/>
            <person name="Powell A.J."/>
            <person name="Barry K."/>
            <person name="Miller A.N."/>
            <person name="Grigoriev I.V."/>
            <person name="Debuchy R."/>
            <person name="Gladieux P."/>
            <person name="Thoren M.H."/>
            <person name="Johannesson H."/>
        </authorList>
    </citation>
    <scope>NUCLEOTIDE SEQUENCE</scope>
    <source>
        <strain evidence="2">SMH3187-1</strain>
    </source>
</reference>
<accession>A0AA40K8D5</accession>
<organism evidence="2 3">
    <name type="scientific">Schizothecium vesticola</name>
    <dbReference type="NCBI Taxonomy" id="314040"/>
    <lineage>
        <taxon>Eukaryota</taxon>
        <taxon>Fungi</taxon>
        <taxon>Dikarya</taxon>
        <taxon>Ascomycota</taxon>
        <taxon>Pezizomycotina</taxon>
        <taxon>Sordariomycetes</taxon>
        <taxon>Sordariomycetidae</taxon>
        <taxon>Sordariales</taxon>
        <taxon>Schizotheciaceae</taxon>
        <taxon>Schizothecium</taxon>
    </lineage>
</organism>
<evidence type="ECO:0000313" key="2">
    <source>
        <dbReference type="EMBL" id="KAK0749162.1"/>
    </source>
</evidence>
<gene>
    <name evidence="2" type="ORF">B0T18DRAFT_405929</name>
</gene>
<dbReference type="Proteomes" id="UP001172155">
    <property type="component" value="Unassembled WGS sequence"/>
</dbReference>
<dbReference type="EMBL" id="JAUKUD010000003">
    <property type="protein sequence ID" value="KAK0749162.1"/>
    <property type="molecule type" value="Genomic_DNA"/>
</dbReference>
<feature type="region of interest" description="Disordered" evidence="1">
    <location>
        <begin position="35"/>
        <end position="57"/>
    </location>
</feature>
<dbReference type="AlphaFoldDB" id="A0AA40K8D5"/>
<evidence type="ECO:0000313" key="3">
    <source>
        <dbReference type="Proteomes" id="UP001172155"/>
    </source>
</evidence>
<proteinExistence type="predicted"/>
<evidence type="ECO:0000256" key="1">
    <source>
        <dbReference type="SAM" id="MobiDB-lite"/>
    </source>
</evidence>
<name>A0AA40K8D5_9PEZI</name>